<evidence type="ECO:0000256" key="2">
    <source>
        <dbReference type="SAM" id="SignalP"/>
    </source>
</evidence>
<gene>
    <name evidence="3" type="ORF">GCM10009838_74420</name>
</gene>
<evidence type="ECO:0008006" key="5">
    <source>
        <dbReference type="Google" id="ProtNLM"/>
    </source>
</evidence>
<feature type="signal peptide" evidence="2">
    <location>
        <begin position="1"/>
        <end position="20"/>
    </location>
</feature>
<evidence type="ECO:0000313" key="4">
    <source>
        <dbReference type="Proteomes" id="UP001499854"/>
    </source>
</evidence>
<feature type="region of interest" description="Disordered" evidence="1">
    <location>
        <begin position="22"/>
        <end position="79"/>
    </location>
</feature>
<organism evidence="3 4">
    <name type="scientific">Catenulispora subtropica</name>
    <dbReference type="NCBI Taxonomy" id="450798"/>
    <lineage>
        <taxon>Bacteria</taxon>
        <taxon>Bacillati</taxon>
        <taxon>Actinomycetota</taxon>
        <taxon>Actinomycetes</taxon>
        <taxon>Catenulisporales</taxon>
        <taxon>Catenulisporaceae</taxon>
        <taxon>Catenulispora</taxon>
    </lineage>
</organism>
<evidence type="ECO:0000313" key="3">
    <source>
        <dbReference type="EMBL" id="GAA1998261.1"/>
    </source>
</evidence>
<dbReference type="EMBL" id="BAAAQM010000062">
    <property type="protein sequence ID" value="GAA1998261.1"/>
    <property type="molecule type" value="Genomic_DNA"/>
</dbReference>
<protein>
    <recommendedName>
        <fullName evidence="5">Lipoprotein</fullName>
    </recommendedName>
</protein>
<accession>A0ABN2T402</accession>
<dbReference type="Proteomes" id="UP001499854">
    <property type="component" value="Unassembled WGS sequence"/>
</dbReference>
<name>A0ABN2T402_9ACTN</name>
<proteinExistence type="predicted"/>
<comment type="caution">
    <text evidence="3">The sequence shown here is derived from an EMBL/GenBank/DDBJ whole genome shotgun (WGS) entry which is preliminary data.</text>
</comment>
<feature type="chain" id="PRO_5046923269" description="Lipoprotein" evidence="2">
    <location>
        <begin position="21"/>
        <end position="196"/>
    </location>
</feature>
<feature type="region of interest" description="Disordered" evidence="1">
    <location>
        <begin position="140"/>
        <end position="159"/>
    </location>
</feature>
<keyword evidence="2" id="KW-0732">Signal</keyword>
<evidence type="ECO:0000256" key="1">
    <source>
        <dbReference type="SAM" id="MobiDB-lite"/>
    </source>
</evidence>
<sequence length="196" mass="20021">MRGWAIRAAATALAAALALSGCQSKGKSGAKGRPKPRSVTSTHTSSPPSTPSATGGTCHARPGPLPDAACTPGATNPQVTQANINDTICKSGWTATIRPPVGYTDKLKSDGIRAYGYSNTSASAYEEDHLISLELGGAPSDPKNLWPEPGGSPNAKDKVENDLNRAVCGGKVKLADAQQAIASDWTGAERKLGIGG</sequence>
<dbReference type="PROSITE" id="PS51257">
    <property type="entry name" value="PROKAR_LIPOPROTEIN"/>
    <property type="match status" value="1"/>
</dbReference>
<feature type="compositionally biased region" description="Low complexity" evidence="1">
    <location>
        <begin position="37"/>
        <end position="57"/>
    </location>
</feature>
<reference evidence="3 4" key="1">
    <citation type="journal article" date="2019" name="Int. J. Syst. Evol. Microbiol.">
        <title>The Global Catalogue of Microorganisms (GCM) 10K type strain sequencing project: providing services to taxonomists for standard genome sequencing and annotation.</title>
        <authorList>
            <consortium name="The Broad Institute Genomics Platform"/>
            <consortium name="The Broad Institute Genome Sequencing Center for Infectious Disease"/>
            <person name="Wu L."/>
            <person name="Ma J."/>
        </authorList>
    </citation>
    <scope>NUCLEOTIDE SEQUENCE [LARGE SCALE GENOMIC DNA]</scope>
    <source>
        <strain evidence="3 4">JCM 16013</strain>
    </source>
</reference>
<keyword evidence="4" id="KW-1185">Reference proteome</keyword>